<evidence type="ECO:0000313" key="2">
    <source>
        <dbReference type="EMBL" id="MFD0737749.1"/>
    </source>
</evidence>
<dbReference type="RefSeq" id="WP_386810713.1">
    <property type="nucleotide sequence ID" value="NZ_JBHTIH010000002.1"/>
</dbReference>
<gene>
    <name evidence="2" type="ORF">ACFQZQ_00385</name>
</gene>
<reference evidence="3" key="1">
    <citation type="journal article" date="2019" name="Int. J. Syst. Evol. Microbiol.">
        <title>The Global Catalogue of Microorganisms (GCM) 10K type strain sequencing project: providing services to taxonomists for standard genome sequencing and annotation.</title>
        <authorList>
            <consortium name="The Broad Institute Genomics Platform"/>
            <consortium name="The Broad Institute Genome Sequencing Center for Infectious Disease"/>
            <person name="Wu L."/>
            <person name="Ma J."/>
        </authorList>
    </citation>
    <scope>NUCLEOTIDE SEQUENCE [LARGE SCALE GENOMIC DNA]</scope>
    <source>
        <strain evidence="3">CCUG 55491</strain>
    </source>
</reference>
<dbReference type="Proteomes" id="UP001597090">
    <property type="component" value="Unassembled WGS sequence"/>
</dbReference>
<organism evidence="2 3">
    <name type="scientific">Lysobacter koreensis</name>
    <dbReference type="NCBI Taxonomy" id="266122"/>
    <lineage>
        <taxon>Bacteria</taxon>
        <taxon>Pseudomonadati</taxon>
        <taxon>Pseudomonadota</taxon>
        <taxon>Gammaproteobacteria</taxon>
        <taxon>Lysobacterales</taxon>
        <taxon>Lysobacteraceae</taxon>
        <taxon>Lysobacter</taxon>
    </lineage>
</organism>
<sequence>MATRGNPTGSMPASGGAGGPDEGLDENERVLTFELPRGRLVTVRVGLSSAHPAVNPPRPRRLGDAELQHGLDEDLVLGVSISIDEDFQSHPEVSGPQPGINP</sequence>
<proteinExistence type="predicted"/>
<comment type="caution">
    <text evidence="2">The sequence shown here is derived from an EMBL/GenBank/DDBJ whole genome shotgun (WGS) entry which is preliminary data.</text>
</comment>
<feature type="region of interest" description="Disordered" evidence="1">
    <location>
        <begin position="1"/>
        <end position="28"/>
    </location>
</feature>
<keyword evidence="3" id="KW-1185">Reference proteome</keyword>
<evidence type="ECO:0000313" key="3">
    <source>
        <dbReference type="Proteomes" id="UP001597090"/>
    </source>
</evidence>
<evidence type="ECO:0000256" key="1">
    <source>
        <dbReference type="SAM" id="MobiDB-lite"/>
    </source>
</evidence>
<name>A0ABW2YJU1_9GAMM</name>
<accession>A0ABW2YJU1</accession>
<protein>
    <submittedName>
        <fullName evidence="2">Uncharacterized protein</fullName>
    </submittedName>
</protein>
<dbReference type="EMBL" id="JBHTIH010000002">
    <property type="protein sequence ID" value="MFD0737749.1"/>
    <property type="molecule type" value="Genomic_DNA"/>
</dbReference>